<keyword evidence="5" id="KW-0521">NADP</keyword>
<dbReference type="Pfam" id="PF00743">
    <property type="entry name" value="FMO-like"/>
    <property type="match status" value="1"/>
</dbReference>
<keyword evidence="4" id="KW-0274">FAD</keyword>
<evidence type="ECO:0000256" key="6">
    <source>
        <dbReference type="ARBA" id="ARBA00023002"/>
    </source>
</evidence>
<accession>A0A1D8TSS2</accession>
<comment type="similarity">
    <text evidence="2">Belongs to the FAD-binding monooxygenase family.</text>
</comment>
<dbReference type="RefSeq" id="WP_070393088.1">
    <property type="nucleotide sequence ID" value="NZ_CP017599.1"/>
</dbReference>
<dbReference type="AlphaFoldDB" id="A0A1D8TSS2"/>
<dbReference type="InterPro" id="IPR020946">
    <property type="entry name" value="Flavin_mOase-like"/>
</dbReference>
<dbReference type="OrthoDB" id="465620at2"/>
<dbReference type="EMBL" id="CP017599">
    <property type="protein sequence ID" value="AOX00635.1"/>
    <property type="molecule type" value="Genomic_DNA"/>
</dbReference>
<dbReference type="KEGG" id="mpro:BJP34_15345"/>
<dbReference type="InterPro" id="IPR036188">
    <property type="entry name" value="FAD/NAD-bd_sf"/>
</dbReference>
<dbReference type="GO" id="GO:0004499">
    <property type="term" value="F:N,N-dimethylaniline monooxygenase activity"/>
    <property type="evidence" value="ECO:0007669"/>
    <property type="project" value="InterPro"/>
</dbReference>
<comment type="similarity">
    <text evidence="1">Belongs to the FMO family.</text>
</comment>
<dbReference type="InterPro" id="IPR000960">
    <property type="entry name" value="Flavin_mOase"/>
</dbReference>
<dbReference type="GO" id="GO:0050660">
    <property type="term" value="F:flavin adenine dinucleotide binding"/>
    <property type="evidence" value="ECO:0007669"/>
    <property type="project" value="InterPro"/>
</dbReference>
<protein>
    <submittedName>
        <fullName evidence="7">Flavin-binding monooxygenase subfamily</fullName>
    </submittedName>
</protein>
<evidence type="ECO:0000256" key="3">
    <source>
        <dbReference type="ARBA" id="ARBA00022630"/>
    </source>
</evidence>
<proteinExistence type="inferred from homology"/>
<dbReference type="PRINTS" id="PR00370">
    <property type="entry name" value="FMOXYGENASE"/>
</dbReference>
<dbReference type="STRING" id="1458985.BJP34_15345"/>
<dbReference type="InterPro" id="IPR050346">
    <property type="entry name" value="FMO-like"/>
</dbReference>
<dbReference type="SUPFAM" id="SSF51905">
    <property type="entry name" value="FAD/NAD(P)-binding domain"/>
    <property type="match status" value="2"/>
</dbReference>
<dbReference type="Gene3D" id="3.50.50.60">
    <property type="entry name" value="FAD/NAD(P)-binding domain"/>
    <property type="match status" value="1"/>
</dbReference>
<keyword evidence="3" id="KW-0285">Flavoprotein</keyword>
<name>A0A1D8TSS2_9CYAN</name>
<evidence type="ECO:0000313" key="7">
    <source>
        <dbReference type="EMBL" id="AOX00635.1"/>
    </source>
</evidence>
<evidence type="ECO:0000256" key="1">
    <source>
        <dbReference type="ARBA" id="ARBA00009183"/>
    </source>
</evidence>
<evidence type="ECO:0000256" key="5">
    <source>
        <dbReference type="ARBA" id="ARBA00022857"/>
    </source>
</evidence>
<keyword evidence="6" id="KW-0560">Oxidoreductase</keyword>
<organism evidence="7 8">
    <name type="scientific">Moorena producens PAL-8-15-08-1</name>
    <dbReference type="NCBI Taxonomy" id="1458985"/>
    <lineage>
        <taxon>Bacteria</taxon>
        <taxon>Bacillati</taxon>
        <taxon>Cyanobacteriota</taxon>
        <taxon>Cyanophyceae</taxon>
        <taxon>Coleofasciculales</taxon>
        <taxon>Coleofasciculaceae</taxon>
        <taxon>Moorena</taxon>
    </lineage>
</organism>
<evidence type="ECO:0000313" key="8">
    <source>
        <dbReference type="Proteomes" id="UP000177870"/>
    </source>
</evidence>
<dbReference type="PIRSF" id="PIRSF000332">
    <property type="entry name" value="FMO"/>
    <property type="match status" value="1"/>
</dbReference>
<gene>
    <name evidence="7" type="ORF">BJP34_15345</name>
</gene>
<sequence>MLDCIVIGAGPGGLVCTKELLEQGLSEVLCLEQAEVLGGLFTNTYDSLILTSSATMSMFSDFWIGDGNQHGFWTKQKAIEYWHKYAQHFGVLDHIRFNSKVVAVTFQDSESWQVQLQSGETLLSKRVVVAIGNNTIPNYPAWKNSLTDAEFYHSKEYRNPDSFVGKNVLVVGGGESGSDVALEISRVANKCWVSLRNTTGWVVPRKMGIYAADISTHRGIWGLPRDYGATLSEAINQAELRQNDPVHDMVVELNKKIKAKKGVWGIYATKTFSLPKAIVHHGCQVVGEISQIKDGGKTLHTADGEILENIDAVVFSTGYTNYVPFLPEALQESDPRSLYKHMFNQKYRDKICWIGWARPSFGSQFPIMEMQARYFASICTGEQTLPAPPEMERVTCIDRATNLEQFEHNAHRIRSLVDYHRYMDNMASLIGCKPPLWEYFFTHPQLWLRMVYGATQATQFRLRGPHKKESLGKELLRKLPVSQLTHVVKAGLKGRVIYGPKALIGKVLVFVGLNRVSKKAWEWRN</sequence>
<dbReference type="GO" id="GO:0050661">
    <property type="term" value="F:NADP binding"/>
    <property type="evidence" value="ECO:0007669"/>
    <property type="project" value="InterPro"/>
</dbReference>
<evidence type="ECO:0000256" key="2">
    <source>
        <dbReference type="ARBA" id="ARBA00010139"/>
    </source>
</evidence>
<keyword evidence="7" id="KW-0503">Monooxygenase</keyword>
<dbReference type="PANTHER" id="PTHR23023">
    <property type="entry name" value="DIMETHYLANILINE MONOOXYGENASE"/>
    <property type="match status" value="1"/>
</dbReference>
<dbReference type="Proteomes" id="UP000177870">
    <property type="component" value="Chromosome"/>
</dbReference>
<reference evidence="8" key="1">
    <citation type="submission" date="2016-10" db="EMBL/GenBank/DDBJ databases">
        <title>Comparative genomics uncovers the prolific and rare metabolic potential of the cyanobacterial genus Moorea.</title>
        <authorList>
            <person name="Leao T."/>
            <person name="Castelao G."/>
            <person name="Korobeynikov A."/>
            <person name="Monroe E.A."/>
            <person name="Podell S."/>
            <person name="Glukhov E."/>
            <person name="Allen E."/>
            <person name="Gerwick W.H."/>
            <person name="Gerwick L."/>
        </authorList>
    </citation>
    <scope>NUCLEOTIDE SEQUENCE [LARGE SCALE GENOMIC DNA]</scope>
    <source>
        <strain evidence="8">PAL-8-15-08-1</strain>
    </source>
</reference>
<evidence type="ECO:0000256" key="4">
    <source>
        <dbReference type="ARBA" id="ARBA00022827"/>
    </source>
</evidence>